<dbReference type="AlphaFoldDB" id="A0A399EKM0"/>
<dbReference type="OrthoDB" id="32572at2"/>
<protein>
    <recommendedName>
        <fullName evidence="3">Segregation and condensation protein A</fullName>
    </recommendedName>
</protein>
<name>A0A399EKM0_9DEIN</name>
<dbReference type="EMBL" id="QWKZ01000076">
    <property type="protein sequence ID" value="RIH83639.1"/>
    <property type="molecule type" value="Genomic_DNA"/>
</dbReference>
<reference evidence="1 2" key="1">
    <citation type="submission" date="2018-08" db="EMBL/GenBank/DDBJ databases">
        <title>Meiothermus luteus KCTC 52599 genome sequencing project.</title>
        <authorList>
            <person name="Da Costa M.S."/>
            <person name="Albuquerque L."/>
            <person name="Raposo P."/>
            <person name="Froufe H.J.C."/>
            <person name="Barroso C.S."/>
            <person name="Egas C."/>
        </authorList>
    </citation>
    <scope>NUCLEOTIDE SEQUENCE [LARGE SCALE GENOMIC DNA]</scope>
    <source>
        <strain evidence="1 2">KCTC 52599</strain>
    </source>
</reference>
<gene>
    <name evidence="1" type="ORF">Mlute_02137</name>
</gene>
<proteinExistence type="predicted"/>
<organism evidence="1 2">
    <name type="scientific">Meiothermus luteus</name>
    <dbReference type="NCBI Taxonomy" id="2026184"/>
    <lineage>
        <taxon>Bacteria</taxon>
        <taxon>Thermotogati</taxon>
        <taxon>Deinococcota</taxon>
        <taxon>Deinococci</taxon>
        <taxon>Thermales</taxon>
        <taxon>Thermaceae</taxon>
        <taxon>Meiothermus</taxon>
    </lineage>
</organism>
<evidence type="ECO:0000313" key="1">
    <source>
        <dbReference type="EMBL" id="RIH83639.1"/>
    </source>
</evidence>
<sequence length="225" mass="25264">MITLCFEGFSGTPKELAERVRRGQIDARDLPVLVLTEQALAQVTDLGLSERSELLPTLVELLLYKLRAFAPRPEPEPPLPEEEAFEGGLPGFLETLVLLEEAIGFLEQRARERARVLPVPPSPLPKDRRVRPLPVGLLLEAARPLARRVELRLEPETFGLKEAWERLLRFLQGVGRALFGRLPFLGWGEQTVAFAALLEAKKQGRVELRQAENFGPLEVELREGP</sequence>
<evidence type="ECO:0000313" key="2">
    <source>
        <dbReference type="Proteomes" id="UP000265800"/>
    </source>
</evidence>
<keyword evidence="2" id="KW-1185">Reference proteome</keyword>
<accession>A0A399EKM0</accession>
<dbReference type="RefSeq" id="WP_119360684.1">
    <property type="nucleotide sequence ID" value="NZ_QWKZ01000076.1"/>
</dbReference>
<comment type="caution">
    <text evidence="1">The sequence shown here is derived from an EMBL/GenBank/DDBJ whole genome shotgun (WGS) entry which is preliminary data.</text>
</comment>
<evidence type="ECO:0008006" key="3">
    <source>
        <dbReference type="Google" id="ProtNLM"/>
    </source>
</evidence>
<dbReference type="Proteomes" id="UP000265800">
    <property type="component" value="Unassembled WGS sequence"/>
</dbReference>